<dbReference type="GO" id="GO:0005509">
    <property type="term" value="F:calcium ion binding"/>
    <property type="evidence" value="ECO:0007669"/>
    <property type="project" value="InterPro"/>
</dbReference>
<dbReference type="Proteomes" id="UP000233417">
    <property type="component" value="Unassembled WGS sequence"/>
</dbReference>
<dbReference type="InterPro" id="IPR015919">
    <property type="entry name" value="Cadherin-like_sf"/>
</dbReference>
<keyword evidence="1" id="KW-0472">Membrane</keyword>
<comment type="caution">
    <text evidence="2">The sequence shown here is derived from an EMBL/GenBank/DDBJ whole genome shotgun (WGS) entry which is preliminary data.</text>
</comment>
<keyword evidence="1" id="KW-0812">Transmembrane</keyword>
<protein>
    <recommendedName>
        <fullName evidence="4">Dystroglycan-type cadherin-like domain-containing protein</fullName>
    </recommendedName>
</protein>
<proteinExistence type="predicted"/>
<feature type="transmembrane region" description="Helical" evidence="1">
    <location>
        <begin position="12"/>
        <end position="31"/>
    </location>
</feature>
<dbReference type="EMBL" id="PHAO01000001">
    <property type="protein sequence ID" value="PKN02523.1"/>
    <property type="molecule type" value="Genomic_DNA"/>
</dbReference>
<dbReference type="Pfam" id="PF05345">
    <property type="entry name" value="He_PIG"/>
    <property type="match status" value="1"/>
</dbReference>
<evidence type="ECO:0000313" key="2">
    <source>
        <dbReference type="EMBL" id="PKN02523.1"/>
    </source>
</evidence>
<accession>A0A2N2F2Y4</accession>
<reference evidence="2 3" key="1">
    <citation type="journal article" date="2017" name="ISME J.">
        <title>Potential for microbial H2 and metal transformations associated with novel bacteria and archaea in deep terrestrial subsurface sediments.</title>
        <authorList>
            <person name="Hernsdorf A.W."/>
            <person name="Amano Y."/>
            <person name="Miyakawa K."/>
            <person name="Ise K."/>
            <person name="Suzuki Y."/>
            <person name="Anantharaman K."/>
            <person name="Probst A."/>
            <person name="Burstein D."/>
            <person name="Thomas B.C."/>
            <person name="Banfield J.F."/>
        </authorList>
    </citation>
    <scope>NUCLEOTIDE SEQUENCE [LARGE SCALE GENOMIC DNA]</scope>
    <source>
        <strain evidence="2">HGW-Dojkabacteria-1</strain>
    </source>
</reference>
<organism evidence="2 3">
    <name type="scientific">Candidatus Dojkabacteria bacterium HGW-Dojkabacteria-1</name>
    <dbReference type="NCBI Taxonomy" id="2013761"/>
    <lineage>
        <taxon>Bacteria</taxon>
        <taxon>Candidatus Dojkabacteria</taxon>
    </lineage>
</organism>
<evidence type="ECO:0000313" key="3">
    <source>
        <dbReference type="Proteomes" id="UP000233417"/>
    </source>
</evidence>
<dbReference type="SUPFAM" id="SSF49313">
    <property type="entry name" value="Cadherin-like"/>
    <property type="match status" value="1"/>
</dbReference>
<name>A0A2N2F2Y4_9BACT</name>
<evidence type="ECO:0000256" key="1">
    <source>
        <dbReference type="SAM" id="Phobius"/>
    </source>
</evidence>
<dbReference type="AlphaFoldDB" id="A0A2N2F2Y4"/>
<evidence type="ECO:0008006" key="4">
    <source>
        <dbReference type="Google" id="ProtNLM"/>
    </source>
</evidence>
<dbReference type="GO" id="GO:0016020">
    <property type="term" value="C:membrane"/>
    <property type="evidence" value="ECO:0007669"/>
    <property type="project" value="InterPro"/>
</dbReference>
<dbReference type="Gene3D" id="2.60.40.10">
    <property type="entry name" value="Immunoglobulins"/>
    <property type="match status" value="1"/>
</dbReference>
<dbReference type="InterPro" id="IPR013783">
    <property type="entry name" value="Ig-like_fold"/>
</dbReference>
<gene>
    <name evidence="2" type="ORF">CVU76_00570</name>
</gene>
<keyword evidence="1" id="KW-1133">Transmembrane helix</keyword>
<sequence>MDVMGERKIIGYVVFFVIALVTVISPIYILLNREDVKGVDIQRDITTPHPYITNLMPKSAYVGEEYIFVPRVVANDFGNVVLTIEEGPSWLYIDEGYIIRGYPSSSDIGTVKVTLKVDDGMGSSTISEYIIVTEDEE</sequence>